<keyword evidence="3" id="KW-1185">Reference proteome</keyword>
<feature type="region of interest" description="Disordered" evidence="1">
    <location>
        <begin position="1"/>
        <end position="21"/>
    </location>
</feature>
<accession>A0A560LF20</accession>
<organism evidence="2 3">
    <name type="scientific">Bradyrhizobium macuxiense</name>
    <dbReference type="NCBI Taxonomy" id="1755647"/>
    <lineage>
        <taxon>Bacteria</taxon>
        <taxon>Pseudomonadati</taxon>
        <taxon>Pseudomonadota</taxon>
        <taxon>Alphaproteobacteria</taxon>
        <taxon>Hyphomicrobiales</taxon>
        <taxon>Nitrobacteraceae</taxon>
        <taxon>Bradyrhizobium</taxon>
    </lineage>
</organism>
<dbReference type="EMBL" id="VITY01000011">
    <property type="protein sequence ID" value="TWB93034.1"/>
    <property type="molecule type" value="Genomic_DNA"/>
</dbReference>
<dbReference type="Proteomes" id="UP000321304">
    <property type="component" value="Unassembled WGS sequence"/>
</dbReference>
<evidence type="ECO:0000256" key="1">
    <source>
        <dbReference type="SAM" id="MobiDB-lite"/>
    </source>
</evidence>
<feature type="region of interest" description="Disordered" evidence="1">
    <location>
        <begin position="115"/>
        <end position="144"/>
    </location>
</feature>
<proteinExistence type="predicted"/>
<sequence length="212" mass="22412">MSSGSGLLVRNPLPTGPPSGLQNSGYENLGLFGPREIVCLNSAFDQAGGIGTDQRPIRTVSLPSVRCTRIRQASPRKRSPSYGCSSRNRKAILVDSSDESAGQSVEGQVDDRRITSASGRCRPLTSEIPSGTRSSAPSPWQSAKASAPSRAAIVAITIGRNRKMQALRIASKGERLGTRSGGSRDCNWGSEGLAHVRRLAVVSYSLALLPLP</sequence>
<feature type="compositionally biased region" description="Polar residues" evidence="1">
    <location>
        <begin position="127"/>
        <end position="144"/>
    </location>
</feature>
<comment type="caution">
    <text evidence="2">The sequence shown here is derived from an EMBL/GenBank/DDBJ whole genome shotgun (WGS) entry which is preliminary data.</text>
</comment>
<gene>
    <name evidence="2" type="ORF">FBZ93_11173</name>
</gene>
<dbReference type="AlphaFoldDB" id="A0A560LF20"/>
<evidence type="ECO:0000313" key="3">
    <source>
        <dbReference type="Proteomes" id="UP000321304"/>
    </source>
</evidence>
<name>A0A560LF20_9BRAD</name>
<evidence type="ECO:0000313" key="2">
    <source>
        <dbReference type="EMBL" id="TWB93034.1"/>
    </source>
</evidence>
<reference evidence="2 3" key="1">
    <citation type="submission" date="2019-06" db="EMBL/GenBank/DDBJ databases">
        <title>Genomic Encyclopedia of Type Strains, Phase IV (KMG-V): Genome sequencing to study the core and pangenomes of soil and plant-associated prokaryotes.</title>
        <authorList>
            <person name="Whitman W."/>
        </authorList>
    </citation>
    <scope>NUCLEOTIDE SEQUENCE [LARGE SCALE GENOMIC DNA]</scope>
    <source>
        <strain evidence="2 3">BR 10355</strain>
    </source>
</reference>
<protein>
    <submittedName>
        <fullName evidence="2">Uncharacterized protein</fullName>
    </submittedName>
</protein>